<feature type="domain" description="ABC3 transporter permease C-terminal" evidence="7">
    <location>
        <begin position="271"/>
        <end position="386"/>
    </location>
</feature>
<evidence type="ECO:0000256" key="2">
    <source>
        <dbReference type="ARBA" id="ARBA00022475"/>
    </source>
</evidence>
<comment type="subcellular location">
    <subcellularLocation>
        <location evidence="1">Cell membrane</location>
        <topology evidence="1">Multi-pass membrane protein</topology>
    </subcellularLocation>
</comment>
<evidence type="ECO:0000259" key="7">
    <source>
        <dbReference type="Pfam" id="PF02687"/>
    </source>
</evidence>
<feature type="transmembrane region" description="Helical" evidence="6">
    <location>
        <begin position="318"/>
        <end position="338"/>
    </location>
</feature>
<name>A0A6I0FC30_9FIRM</name>
<feature type="transmembrane region" description="Helical" evidence="6">
    <location>
        <begin position="750"/>
        <end position="768"/>
    </location>
</feature>
<protein>
    <submittedName>
        <fullName evidence="8">FtsX-like permease family protein</fullName>
    </submittedName>
</protein>
<dbReference type="InterPro" id="IPR038766">
    <property type="entry name" value="Membrane_comp_ABC_pdt"/>
</dbReference>
<gene>
    <name evidence="8" type="ORF">F8154_06120</name>
</gene>
<evidence type="ECO:0000313" key="9">
    <source>
        <dbReference type="Proteomes" id="UP000432715"/>
    </source>
</evidence>
<dbReference type="InterPro" id="IPR003838">
    <property type="entry name" value="ABC3_permease_C"/>
</dbReference>
<feature type="transmembrane region" description="Helical" evidence="6">
    <location>
        <begin position="20"/>
        <end position="40"/>
    </location>
</feature>
<evidence type="ECO:0000256" key="1">
    <source>
        <dbReference type="ARBA" id="ARBA00004651"/>
    </source>
</evidence>
<dbReference type="EMBL" id="WBZC01000018">
    <property type="protein sequence ID" value="KAB3535515.1"/>
    <property type="molecule type" value="Genomic_DNA"/>
</dbReference>
<feature type="transmembrane region" description="Helical" evidence="6">
    <location>
        <begin position="358"/>
        <end position="379"/>
    </location>
</feature>
<keyword evidence="4 6" id="KW-1133">Transmembrane helix</keyword>
<dbReference type="Proteomes" id="UP000432715">
    <property type="component" value="Unassembled WGS sequence"/>
</dbReference>
<keyword evidence="2" id="KW-1003">Cell membrane</keyword>
<sequence length="785" mass="88935">MRKLDIRLLRMIKASKGQFISIAVVIILALTIYISFSMTFDNLNNTIDSYYDITNYGDVFVEVVRIPKAAIDQLYTIEGISMAQGRVMVDVPLKVENPNEKVRVRVVSIPKEEKPINKLFTIEGREVKKQIKATAMLRQFAEARGIGIGDKITPYIAGREYPLDVIGIVGSPEYIYLMENEQSILPAPEKFGVIYVGEDFAQSVFGYQGSYNQIMIKVDDESLYKIDTIIDEIEDQLDRYGVERIIKRDDQLSHKMMMEELDSLDKMSTAVPVLFLIVAGVIINIMLSRTVKNDRMAIGVMKALGYNNIQILQHYIKYSLSIGLIGSIFSIVFSIMLSRVFTNVYMQYMNIPIMRTEVYFIYIIYGVIFTSIFCILSGLMGARNVLRILPADSMRPEAPKIGKRVFLERIKPIWSKLTFSWKIVIRNIMRNKRRALFLIIGIALTYSITMVPIFMSYVFSDLFAIHYGEFQTMDFNIDFSKPMNNNGIKELSKVIDIEHIEPKLEFPFELNRGWRKKVVSVIGLNTNTEVYNFTSPQDESFTLSQEGIVLSEGLADSLKIKIGDEIILKNFLPNKEDTKIQVTGITQQYLGLNAYMNIEAMGKIIGEKGMITGALVNSSDDVTAKLNNVANINNIQSVEDMKNSFLEFMDMIIYSVGLLMLFGGILGFAIVYNVTIISISERLMEFSSLRVLGFDKNEIYKMITRENGLLTLLGIIIGIPVAYGMCYGIATAFDTDIFSIPVNITPISYIITAIATIIFVTVAQLATIRRIYKLNFIDALKSRIS</sequence>
<dbReference type="AlphaFoldDB" id="A0A6I0FC30"/>
<dbReference type="PANTHER" id="PTHR30287:SF2">
    <property type="entry name" value="BLL1001 PROTEIN"/>
    <property type="match status" value="1"/>
</dbReference>
<dbReference type="RefSeq" id="WP_151860723.1">
    <property type="nucleotide sequence ID" value="NZ_WBZC01000018.1"/>
</dbReference>
<feature type="transmembrane region" description="Helical" evidence="6">
    <location>
        <begin position="651"/>
        <end position="674"/>
    </location>
</feature>
<dbReference type="PANTHER" id="PTHR30287">
    <property type="entry name" value="MEMBRANE COMPONENT OF PREDICTED ABC SUPERFAMILY METABOLITE UPTAKE TRANSPORTER"/>
    <property type="match status" value="1"/>
</dbReference>
<dbReference type="Pfam" id="PF02687">
    <property type="entry name" value="FtsX"/>
    <property type="match status" value="2"/>
</dbReference>
<evidence type="ECO:0000256" key="5">
    <source>
        <dbReference type="ARBA" id="ARBA00023136"/>
    </source>
</evidence>
<dbReference type="GO" id="GO:0005886">
    <property type="term" value="C:plasma membrane"/>
    <property type="evidence" value="ECO:0007669"/>
    <property type="project" value="UniProtKB-SubCell"/>
</dbReference>
<feature type="transmembrane region" description="Helical" evidence="6">
    <location>
        <begin position="267"/>
        <end position="287"/>
    </location>
</feature>
<reference evidence="8 9" key="1">
    <citation type="submission" date="2019-10" db="EMBL/GenBank/DDBJ databases">
        <title>Alkaliphilus serpentinus sp. nov. and Alkaliphilus pronyensis sp. nov., two novel anaerobic alkaliphilic species isolated from the serpentinized-hosted hydrothermal field of the Prony Bay (New Caledonia).</title>
        <authorList>
            <person name="Postec A."/>
        </authorList>
    </citation>
    <scope>NUCLEOTIDE SEQUENCE [LARGE SCALE GENOMIC DNA]</scope>
    <source>
        <strain evidence="8 9">LacV</strain>
    </source>
</reference>
<comment type="caution">
    <text evidence="8">The sequence shown here is derived from an EMBL/GenBank/DDBJ whole genome shotgun (WGS) entry which is preliminary data.</text>
</comment>
<organism evidence="8 9">
    <name type="scientific">Alkaliphilus pronyensis</name>
    <dbReference type="NCBI Taxonomy" id="1482732"/>
    <lineage>
        <taxon>Bacteria</taxon>
        <taxon>Bacillati</taxon>
        <taxon>Bacillota</taxon>
        <taxon>Clostridia</taxon>
        <taxon>Peptostreptococcales</taxon>
        <taxon>Natronincolaceae</taxon>
        <taxon>Alkaliphilus</taxon>
    </lineage>
</organism>
<feature type="transmembrane region" description="Helical" evidence="6">
    <location>
        <begin position="709"/>
        <end position="730"/>
    </location>
</feature>
<feature type="transmembrane region" description="Helical" evidence="6">
    <location>
        <begin position="435"/>
        <end position="459"/>
    </location>
</feature>
<evidence type="ECO:0000256" key="4">
    <source>
        <dbReference type="ARBA" id="ARBA00022989"/>
    </source>
</evidence>
<evidence type="ECO:0000313" key="8">
    <source>
        <dbReference type="EMBL" id="KAB3535515.1"/>
    </source>
</evidence>
<keyword evidence="5 6" id="KW-0472">Membrane</keyword>
<keyword evidence="3 6" id="KW-0812">Transmembrane</keyword>
<evidence type="ECO:0000256" key="6">
    <source>
        <dbReference type="SAM" id="Phobius"/>
    </source>
</evidence>
<proteinExistence type="predicted"/>
<dbReference type="OrthoDB" id="5137249at2"/>
<accession>A0A6I0FC30</accession>
<keyword evidence="9" id="KW-1185">Reference proteome</keyword>
<feature type="domain" description="ABC3 transporter permease C-terminal" evidence="7">
    <location>
        <begin position="658"/>
        <end position="775"/>
    </location>
</feature>
<evidence type="ECO:0000256" key="3">
    <source>
        <dbReference type="ARBA" id="ARBA00022692"/>
    </source>
</evidence>